<comment type="caution">
    <text evidence="3">The sequence shown here is derived from an EMBL/GenBank/DDBJ whole genome shotgun (WGS) entry which is preliminary data.</text>
</comment>
<dbReference type="AlphaFoldDB" id="A0A2N1PN61"/>
<dbReference type="GO" id="GO:0005737">
    <property type="term" value="C:cytoplasm"/>
    <property type="evidence" value="ECO:0007669"/>
    <property type="project" value="TreeGrafter"/>
</dbReference>
<feature type="compositionally biased region" description="Low complexity" evidence="1">
    <location>
        <begin position="71"/>
        <end position="83"/>
    </location>
</feature>
<feature type="region of interest" description="Disordered" evidence="1">
    <location>
        <begin position="71"/>
        <end position="99"/>
    </location>
</feature>
<dbReference type="Pfam" id="PF23265">
    <property type="entry name" value="Ig-like_KY"/>
    <property type="match status" value="1"/>
</dbReference>
<reference evidence="3 4" key="1">
    <citation type="journal article" date="2017" name="ISME J.">
        <title>Potential for microbial H2 and metal transformations associated with novel bacteria and archaea in deep terrestrial subsurface sediments.</title>
        <authorList>
            <person name="Hernsdorf A.W."/>
            <person name="Amano Y."/>
            <person name="Miyakawa K."/>
            <person name="Ise K."/>
            <person name="Suzuki Y."/>
            <person name="Anantharaman K."/>
            <person name="Probst A."/>
            <person name="Burstein D."/>
            <person name="Thomas B.C."/>
            <person name="Banfield J.F."/>
        </authorList>
    </citation>
    <scope>NUCLEOTIDE SEQUENCE [LARGE SCALE GENOMIC DNA]</scope>
    <source>
        <strain evidence="3">HGW-Wallbacteria-1</strain>
    </source>
</reference>
<dbReference type="PANTHER" id="PTHR46333">
    <property type="entry name" value="CYTOKINESIS PROTEIN 3"/>
    <property type="match status" value="1"/>
</dbReference>
<dbReference type="InterPro" id="IPR056564">
    <property type="entry name" value="Ig-like_KY"/>
</dbReference>
<evidence type="ECO:0000313" key="4">
    <source>
        <dbReference type="Proteomes" id="UP000233256"/>
    </source>
</evidence>
<dbReference type="InterPro" id="IPR052557">
    <property type="entry name" value="CAP/Cytokinesis_protein"/>
</dbReference>
<feature type="compositionally biased region" description="Polar residues" evidence="1">
    <location>
        <begin position="88"/>
        <end position="99"/>
    </location>
</feature>
<dbReference type="PANTHER" id="PTHR46333:SF2">
    <property type="entry name" value="CYTOKINESIS PROTEIN 3"/>
    <property type="match status" value="1"/>
</dbReference>
<protein>
    <recommendedName>
        <fullName evidence="2">Transglutaminase-like domain-containing protein</fullName>
    </recommendedName>
</protein>
<dbReference type="Gene3D" id="3.10.620.30">
    <property type="match status" value="1"/>
</dbReference>
<dbReference type="SMART" id="SM00460">
    <property type="entry name" value="TGc"/>
    <property type="match status" value="1"/>
</dbReference>
<dbReference type="Proteomes" id="UP000233256">
    <property type="component" value="Unassembled WGS sequence"/>
</dbReference>
<sequence>MKPYLTLEVTFRNSSVIFATALFFSIITILTLCCGTALAQSNSANQTNQAFSGFGLGVDLNAASDTPSDAATRAATRAATDAAEGAKSPNTDISSQNSPMDHLADAGDYSIDSSMDYTFADSWALDINSDQAADLETLVAYLTARMGSDREKVRAIYRWIGANIDYDVNLLARIREGGGRNRSADETFTMRSAVCGGYANLFRRMAELAGLKAVYLSGPSLTFDGVVGHAWNAVMIDGKWRLLDATWAAGYVEDAKTENGKFIRKFTDIYFLTPAEHFIYTHFPEDPQWQLLEEKINKEQFMAYAKPSVHFFVQGFDIQGLSHQDRHVHAAEKVEFKLTGPPEAELAAALKRGEEIIKDRVFCRNLKNGDHTVTVWFPAPGTYDVIIFSKINSSPTSASSSAASSSTEDYRTILQYRVTASDGIAIDQVQSQAKIVPSPAFHQLGLDAAFLSHDTVRIWAQGRIMLEFRGPEGLSLLGQVMNMDSQGKAADEIQGASFAQGNGGTYAVHLGFPAEGDYLVNIFGKQADDPGNFQLLMQYCATSQTAPDWNSGAAFPKVYSIFAEKQCFLNSPMTGSLTPGEAMEFSVKTPGAEAVSVNVNGKWHKLEDQGDGDFSGDVIPRTGQVILYAKYPGMTDFSGLLSWECSN</sequence>
<organism evidence="3 4">
    <name type="scientific">Candidatus Wallbacteria bacterium HGW-Wallbacteria-1</name>
    <dbReference type="NCBI Taxonomy" id="2013854"/>
    <lineage>
        <taxon>Bacteria</taxon>
        <taxon>Candidatus Walliibacteriota</taxon>
    </lineage>
</organism>
<accession>A0A2N1PN61</accession>
<dbReference type="Pfam" id="PF01841">
    <property type="entry name" value="Transglut_core"/>
    <property type="match status" value="1"/>
</dbReference>
<proteinExistence type="predicted"/>
<evidence type="ECO:0000313" key="3">
    <source>
        <dbReference type="EMBL" id="PKK89783.1"/>
    </source>
</evidence>
<name>A0A2N1PN61_9BACT</name>
<evidence type="ECO:0000256" key="1">
    <source>
        <dbReference type="SAM" id="MobiDB-lite"/>
    </source>
</evidence>
<feature type="domain" description="Transglutaminase-like" evidence="2">
    <location>
        <begin position="187"/>
        <end position="247"/>
    </location>
</feature>
<dbReference type="InterPro" id="IPR002931">
    <property type="entry name" value="Transglutaminase-like"/>
</dbReference>
<evidence type="ECO:0000259" key="2">
    <source>
        <dbReference type="SMART" id="SM00460"/>
    </source>
</evidence>
<dbReference type="SUPFAM" id="SSF54001">
    <property type="entry name" value="Cysteine proteinases"/>
    <property type="match status" value="1"/>
</dbReference>
<dbReference type="EMBL" id="PGXC01000012">
    <property type="protein sequence ID" value="PKK89783.1"/>
    <property type="molecule type" value="Genomic_DNA"/>
</dbReference>
<dbReference type="InterPro" id="IPR038765">
    <property type="entry name" value="Papain-like_cys_pep_sf"/>
</dbReference>
<gene>
    <name evidence="3" type="ORF">CVV64_12720</name>
</gene>